<dbReference type="AlphaFoldDB" id="A0A2P2KKG6"/>
<protein>
    <submittedName>
        <fullName evidence="1">Uncharacterized protein</fullName>
    </submittedName>
</protein>
<sequence>MAFLWVCGSDEVQGCSDWLMQYLYRWINGYFALNRPLAFEFSYAGQFSGSFHVHHWVN</sequence>
<organism evidence="1">
    <name type="scientific">Rhizophora mucronata</name>
    <name type="common">Asiatic mangrove</name>
    <dbReference type="NCBI Taxonomy" id="61149"/>
    <lineage>
        <taxon>Eukaryota</taxon>
        <taxon>Viridiplantae</taxon>
        <taxon>Streptophyta</taxon>
        <taxon>Embryophyta</taxon>
        <taxon>Tracheophyta</taxon>
        <taxon>Spermatophyta</taxon>
        <taxon>Magnoliopsida</taxon>
        <taxon>eudicotyledons</taxon>
        <taxon>Gunneridae</taxon>
        <taxon>Pentapetalae</taxon>
        <taxon>rosids</taxon>
        <taxon>fabids</taxon>
        <taxon>Malpighiales</taxon>
        <taxon>Rhizophoraceae</taxon>
        <taxon>Rhizophora</taxon>
    </lineage>
</organism>
<proteinExistence type="predicted"/>
<dbReference type="EMBL" id="GGEC01025729">
    <property type="protein sequence ID" value="MBX06213.1"/>
    <property type="molecule type" value="Transcribed_RNA"/>
</dbReference>
<evidence type="ECO:0000313" key="1">
    <source>
        <dbReference type="EMBL" id="MBX06213.1"/>
    </source>
</evidence>
<reference evidence="1" key="1">
    <citation type="submission" date="2018-02" db="EMBL/GenBank/DDBJ databases">
        <title>Rhizophora mucronata_Transcriptome.</title>
        <authorList>
            <person name="Meera S.P."/>
            <person name="Sreeshan A."/>
            <person name="Augustine A."/>
        </authorList>
    </citation>
    <scope>NUCLEOTIDE SEQUENCE</scope>
    <source>
        <tissue evidence="1">Leaf</tissue>
    </source>
</reference>
<accession>A0A2P2KKG6</accession>
<name>A0A2P2KKG6_RHIMU</name>